<organism evidence="4 5">
    <name type="scientific">Acrasis kona</name>
    <dbReference type="NCBI Taxonomy" id="1008807"/>
    <lineage>
        <taxon>Eukaryota</taxon>
        <taxon>Discoba</taxon>
        <taxon>Heterolobosea</taxon>
        <taxon>Tetramitia</taxon>
        <taxon>Eutetramitia</taxon>
        <taxon>Acrasidae</taxon>
        <taxon>Acrasis</taxon>
    </lineage>
</organism>
<dbReference type="PANTHER" id="PTHR10972">
    <property type="entry name" value="OXYSTEROL-BINDING PROTEIN-RELATED"/>
    <property type="match status" value="1"/>
</dbReference>
<evidence type="ECO:0000256" key="3">
    <source>
        <dbReference type="SAM" id="MobiDB-lite"/>
    </source>
</evidence>
<dbReference type="Pfam" id="PF01237">
    <property type="entry name" value="Oxysterol_BP"/>
    <property type="match status" value="1"/>
</dbReference>
<dbReference type="GO" id="GO:0005829">
    <property type="term" value="C:cytosol"/>
    <property type="evidence" value="ECO:0007669"/>
    <property type="project" value="TreeGrafter"/>
</dbReference>
<dbReference type="GO" id="GO:0016020">
    <property type="term" value="C:membrane"/>
    <property type="evidence" value="ECO:0007669"/>
    <property type="project" value="TreeGrafter"/>
</dbReference>
<dbReference type="InterPro" id="IPR000648">
    <property type="entry name" value="Oxysterol-bd"/>
</dbReference>
<evidence type="ECO:0000256" key="2">
    <source>
        <dbReference type="RuleBase" id="RU003844"/>
    </source>
</evidence>
<dbReference type="Gene3D" id="2.40.160.120">
    <property type="match status" value="1"/>
</dbReference>
<gene>
    <name evidence="4" type="ORF">AKO1_013683</name>
</gene>
<dbReference type="GO" id="GO:0032934">
    <property type="term" value="F:sterol binding"/>
    <property type="evidence" value="ECO:0007669"/>
    <property type="project" value="TreeGrafter"/>
</dbReference>
<dbReference type="Proteomes" id="UP001431209">
    <property type="component" value="Unassembled WGS sequence"/>
</dbReference>
<feature type="compositionally biased region" description="Basic and acidic residues" evidence="3">
    <location>
        <begin position="294"/>
        <end position="323"/>
    </location>
</feature>
<evidence type="ECO:0008006" key="6">
    <source>
        <dbReference type="Google" id="ProtNLM"/>
    </source>
</evidence>
<proteinExistence type="inferred from homology"/>
<accession>A0AAW2YUC7</accession>
<dbReference type="Gene3D" id="6.10.140.1150">
    <property type="match status" value="1"/>
</dbReference>
<comment type="caution">
    <text evidence="4">The sequence shown here is derived from an EMBL/GenBank/DDBJ whole genome shotgun (WGS) entry which is preliminary data.</text>
</comment>
<evidence type="ECO:0000313" key="5">
    <source>
        <dbReference type="Proteomes" id="UP001431209"/>
    </source>
</evidence>
<dbReference type="InterPro" id="IPR018494">
    <property type="entry name" value="Oxysterol-bd_CS"/>
</dbReference>
<sequence>MELWRLSVPTFILQPVSMLEKLSHYSSPNEIIKNVHKNERPEGRFLQVLNWLLSNWRTIPRHGLEASKPYNPILGEIFKCEWEHQDGSKAKFIAEQISHHPPVSAFEMSDPSNGDFKYSAWVYPQTTISYYVASIMTGEFNVSFVPEGQTQREVYSLKQPPVSCTGILYGEKYIEIYDKMELTCANTNLHAEITFESGGTNALSGKVYRVMEDGEREDVYEVSGVINQKVEATNARTKSTQVLFDTKTLQRLKKNIRPVAEQDENESRRVWHHLTKALKEKNFDDAQLQKHIVEERERTRRKKITEEHLKKNPPQPKKEEKPAVVESSWTSSLWSIGSSVVTAMVGSEESSEQKEDSHHKFGHPGFEPVYFADPTGENHWTVKQ</sequence>
<dbReference type="Gene3D" id="1.10.287.2720">
    <property type="match status" value="1"/>
</dbReference>
<protein>
    <recommendedName>
        <fullName evidence="6">Oxysterol-binding protein</fullName>
    </recommendedName>
</protein>
<feature type="region of interest" description="Disordered" evidence="3">
    <location>
        <begin position="343"/>
        <end position="374"/>
    </location>
</feature>
<reference evidence="4 5" key="1">
    <citation type="submission" date="2024-03" db="EMBL/GenBank/DDBJ databases">
        <title>The Acrasis kona genome and developmental transcriptomes reveal deep origins of eukaryotic multicellular pathways.</title>
        <authorList>
            <person name="Sheikh S."/>
            <person name="Fu C.-J."/>
            <person name="Brown M.W."/>
            <person name="Baldauf S.L."/>
        </authorList>
    </citation>
    <scope>NUCLEOTIDE SEQUENCE [LARGE SCALE GENOMIC DNA]</scope>
    <source>
        <strain evidence="4 5">ATCC MYA-3509</strain>
    </source>
</reference>
<name>A0AAW2YUC7_9EUKA</name>
<evidence type="ECO:0000313" key="4">
    <source>
        <dbReference type="EMBL" id="KAL0481038.1"/>
    </source>
</evidence>
<dbReference type="PANTHER" id="PTHR10972:SF102">
    <property type="entry name" value="OXYSTEROL-BINDING PROTEIN"/>
    <property type="match status" value="1"/>
</dbReference>
<keyword evidence="5" id="KW-1185">Reference proteome</keyword>
<feature type="region of interest" description="Disordered" evidence="3">
    <location>
        <begin position="294"/>
        <end position="324"/>
    </location>
</feature>
<evidence type="ECO:0000256" key="1">
    <source>
        <dbReference type="ARBA" id="ARBA00008842"/>
    </source>
</evidence>
<comment type="similarity">
    <text evidence="1 2">Belongs to the OSBP family.</text>
</comment>
<dbReference type="AlphaFoldDB" id="A0AAW2YUC7"/>
<dbReference type="InterPro" id="IPR037239">
    <property type="entry name" value="OSBP_sf"/>
</dbReference>
<dbReference type="SUPFAM" id="SSF144000">
    <property type="entry name" value="Oxysterol-binding protein-like"/>
    <property type="match status" value="1"/>
</dbReference>
<dbReference type="EMBL" id="JAOPGA020000726">
    <property type="protein sequence ID" value="KAL0481038.1"/>
    <property type="molecule type" value="Genomic_DNA"/>
</dbReference>
<dbReference type="PROSITE" id="PS01013">
    <property type="entry name" value="OSBP"/>
    <property type="match status" value="1"/>
</dbReference>